<dbReference type="EC" id="3.2.1.1" evidence="4"/>
<dbReference type="InterPro" id="IPR017853">
    <property type="entry name" value="GH"/>
</dbReference>
<dbReference type="Gene3D" id="2.60.40.1180">
    <property type="entry name" value="Golgi alpha-mannosidase II"/>
    <property type="match status" value="1"/>
</dbReference>
<feature type="signal peptide" evidence="12">
    <location>
        <begin position="1"/>
        <end position="23"/>
    </location>
</feature>
<evidence type="ECO:0000256" key="4">
    <source>
        <dbReference type="ARBA" id="ARBA00012595"/>
    </source>
</evidence>
<comment type="caution">
    <text evidence="14">The sequence shown here is derived from an EMBL/GenBank/DDBJ whole genome shotgun (WGS) entry which is preliminary data.</text>
</comment>
<dbReference type="InterPro" id="IPR054174">
    <property type="entry name" value="Alpha-amylase-like_C"/>
</dbReference>
<dbReference type="GO" id="GO:0004556">
    <property type="term" value="F:alpha-amylase activity"/>
    <property type="evidence" value="ECO:0007669"/>
    <property type="project" value="UniProtKB-EC"/>
</dbReference>
<dbReference type="SUPFAM" id="SSF51011">
    <property type="entry name" value="Glycosyl hydrolase domain"/>
    <property type="match status" value="1"/>
</dbReference>
<organism evidence="14 15">
    <name type="scientific">Metabacillus litoralis</name>
    <dbReference type="NCBI Taxonomy" id="152268"/>
    <lineage>
        <taxon>Bacteria</taxon>
        <taxon>Bacillati</taxon>
        <taxon>Bacillota</taxon>
        <taxon>Bacilli</taxon>
        <taxon>Bacillales</taxon>
        <taxon>Bacillaceae</taxon>
        <taxon>Metabacillus</taxon>
    </lineage>
</organism>
<evidence type="ECO:0000256" key="3">
    <source>
        <dbReference type="ARBA" id="ARBA00008061"/>
    </source>
</evidence>
<dbReference type="EMBL" id="LWSG01000034">
    <property type="protein sequence ID" value="OAS83903.1"/>
    <property type="molecule type" value="Genomic_DNA"/>
</dbReference>
<sequence>MRRQALKLLLIPFLLFYSLPVSADEKEEKTLQEELIYYVVVDRFNNGNPHNDGDDLDPDNPDAYHGGDLEGIIKKLDYLQEMGFTTIALSSIFANEASGYAGDLIEDHNKVEEHFGSLEDLKHLVNETHKRDMKIMLEFVADHVGPNHPWVEDEKKLQWFHDKVELTDVQNEENRLKGWYKGLPDLATENPETRAYLIDTAKWWVEETKIDGYYIDHADTIEPEFWQIFDGEIEKVNKNFYLLGSLLDNREETISVYKEAGFHSLLNERFFKEASDMFANIDQPFTDVSKVVEQSSKKLSTFIDSDNTVRFTRKSIENQQHPGIRLKIAFSYMYTIPGTPVVYYGSEIAIDGGDPPENRPLMNFQSDEELIDYIAKLATIRKSLPALTNGNYKVLYEKDGMILFKRTFEDETVIVVINNTSSSQNVIIPASEIAENKELQGLVTGDSFEEQNGEYEFIIDRELAEVYELKEKQGLNLPLISVFIVVPVLFVLFLIAAKKRGQKNIS</sequence>
<feature type="domain" description="Glycosyl hydrolase family 13 catalytic" evidence="13">
    <location>
        <begin position="38"/>
        <end position="381"/>
    </location>
</feature>
<keyword evidence="6 12" id="KW-0732">Signal</keyword>
<dbReference type="PANTHER" id="PTHR10357">
    <property type="entry name" value="ALPHA-AMYLASE FAMILY MEMBER"/>
    <property type="match status" value="1"/>
</dbReference>
<comment type="catalytic activity">
    <reaction evidence="1">
        <text>Endohydrolysis of (1-&gt;4)-alpha-D-glucosidic linkages in polysaccharides containing three or more (1-&gt;4)-alpha-linked D-glucose units.</text>
        <dbReference type="EC" id="3.2.1.1"/>
    </reaction>
</comment>
<dbReference type="Pfam" id="PF00128">
    <property type="entry name" value="Alpha-amylase"/>
    <property type="match status" value="1"/>
</dbReference>
<keyword evidence="11" id="KW-1133">Transmembrane helix</keyword>
<evidence type="ECO:0000256" key="11">
    <source>
        <dbReference type="SAM" id="Phobius"/>
    </source>
</evidence>
<protein>
    <recommendedName>
        <fullName evidence="4">alpha-amylase</fullName>
        <ecNumber evidence="4">3.2.1.1</ecNumber>
    </recommendedName>
</protein>
<comment type="similarity">
    <text evidence="3">Belongs to the glycosyl hydrolase 13 family.</text>
</comment>
<accession>A0A179SUC8</accession>
<evidence type="ECO:0000256" key="1">
    <source>
        <dbReference type="ARBA" id="ARBA00000548"/>
    </source>
</evidence>
<gene>
    <name evidence="14" type="ORF">A6K24_07285</name>
</gene>
<name>A0A179SUC8_9BACI</name>
<dbReference type="Proteomes" id="UP000078534">
    <property type="component" value="Unassembled WGS sequence"/>
</dbReference>
<dbReference type="SUPFAM" id="SSF51445">
    <property type="entry name" value="(Trans)glycosidases"/>
    <property type="match status" value="1"/>
</dbReference>
<feature type="transmembrane region" description="Helical" evidence="11">
    <location>
        <begin position="477"/>
        <end position="497"/>
    </location>
</feature>
<dbReference type="GO" id="GO:0005509">
    <property type="term" value="F:calcium ion binding"/>
    <property type="evidence" value="ECO:0007669"/>
    <property type="project" value="InterPro"/>
</dbReference>
<evidence type="ECO:0000256" key="6">
    <source>
        <dbReference type="ARBA" id="ARBA00022729"/>
    </source>
</evidence>
<evidence type="ECO:0000256" key="7">
    <source>
        <dbReference type="ARBA" id="ARBA00022801"/>
    </source>
</evidence>
<keyword evidence="11" id="KW-0472">Membrane</keyword>
<dbReference type="InterPro" id="IPR013780">
    <property type="entry name" value="Glyco_hydro_b"/>
</dbReference>
<dbReference type="InterPro" id="IPR006047">
    <property type="entry name" value="GH13_cat_dom"/>
</dbReference>
<dbReference type="Pfam" id="PF22026">
    <property type="entry name" value="Alpha-amylase_C_2"/>
    <property type="match status" value="1"/>
</dbReference>
<evidence type="ECO:0000256" key="8">
    <source>
        <dbReference type="ARBA" id="ARBA00022837"/>
    </source>
</evidence>
<dbReference type="PIRSF" id="PIRSF001024">
    <property type="entry name" value="Alph-amyl_fung"/>
    <property type="match status" value="1"/>
</dbReference>
<dbReference type="InterPro" id="IPR013777">
    <property type="entry name" value="A-amylase-like"/>
</dbReference>
<evidence type="ECO:0000313" key="14">
    <source>
        <dbReference type="EMBL" id="OAS83903.1"/>
    </source>
</evidence>
<evidence type="ECO:0000256" key="5">
    <source>
        <dbReference type="ARBA" id="ARBA00022723"/>
    </source>
</evidence>
<feature type="chain" id="PRO_5008106346" description="alpha-amylase" evidence="12">
    <location>
        <begin position="24"/>
        <end position="506"/>
    </location>
</feature>
<keyword evidence="10" id="KW-0326">Glycosidase</keyword>
<keyword evidence="5" id="KW-0479">Metal-binding</keyword>
<evidence type="ECO:0000256" key="12">
    <source>
        <dbReference type="SAM" id="SignalP"/>
    </source>
</evidence>
<dbReference type="OrthoDB" id="9805159at2"/>
<dbReference type="Gene3D" id="3.20.20.80">
    <property type="entry name" value="Glycosidases"/>
    <property type="match status" value="1"/>
</dbReference>
<evidence type="ECO:0000256" key="9">
    <source>
        <dbReference type="ARBA" id="ARBA00023277"/>
    </source>
</evidence>
<dbReference type="PANTHER" id="PTHR10357:SF215">
    <property type="entry name" value="ALPHA-AMYLASE 1"/>
    <property type="match status" value="1"/>
</dbReference>
<evidence type="ECO:0000313" key="15">
    <source>
        <dbReference type="Proteomes" id="UP000078534"/>
    </source>
</evidence>
<evidence type="ECO:0000259" key="13">
    <source>
        <dbReference type="SMART" id="SM00642"/>
    </source>
</evidence>
<evidence type="ECO:0000256" key="10">
    <source>
        <dbReference type="ARBA" id="ARBA00023295"/>
    </source>
</evidence>
<proteinExistence type="inferred from homology"/>
<keyword evidence="7" id="KW-0378">Hydrolase</keyword>
<reference evidence="15" key="1">
    <citation type="submission" date="2016-04" db="EMBL/GenBank/DDBJ databases">
        <authorList>
            <person name="Lyu Z."/>
            <person name="Lyu W."/>
        </authorList>
    </citation>
    <scope>NUCLEOTIDE SEQUENCE [LARGE SCALE GENOMIC DNA]</scope>
    <source>
        <strain evidence="15">C44</strain>
    </source>
</reference>
<dbReference type="STRING" id="152268.A6K24_07285"/>
<dbReference type="RefSeq" id="WP_066336445.1">
    <property type="nucleotide sequence ID" value="NZ_LWSG01000034.1"/>
</dbReference>
<comment type="cofactor">
    <cofactor evidence="2">
        <name>Ca(2+)</name>
        <dbReference type="ChEBI" id="CHEBI:29108"/>
    </cofactor>
</comment>
<keyword evidence="9" id="KW-0119">Carbohydrate metabolism</keyword>
<dbReference type="SMART" id="SM00642">
    <property type="entry name" value="Aamy"/>
    <property type="match status" value="1"/>
</dbReference>
<dbReference type="AlphaFoldDB" id="A0A179SUC8"/>
<keyword evidence="11" id="KW-0812">Transmembrane</keyword>
<dbReference type="GO" id="GO:0005975">
    <property type="term" value="P:carbohydrate metabolic process"/>
    <property type="evidence" value="ECO:0007669"/>
    <property type="project" value="InterPro"/>
</dbReference>
<evidence type="ECO:0000256" key="2">
    <source>
        <dbReference type="ARBA" id="ARBA00001913"/>
    </source>
</evidence>
<keyword evidence="15" id="KW-1185">Reference proteome</keyword>
<keyword evidence="8" id="KW-0106">Calcium</keyword>